<feature type="region of interest" description="Disordered" evidence="1">
    <location>
        <begin position="152"/>
        <end position="234"/>
    </location>
</feature>
<evidence type="ECO:0000313" key="3">
    <source>
        <dbReference type="Proteomes" id="UP000654345"/>
    </source>
</evidence>
<accession>A0ABQ3UR68</accession>
<feature type="compositionally biased region" description="Polar residues" evidence="1">
    <location>
        <begin position="190"/>
        <end position="231"/>
    </location>
</feature>
<comment type="caution">
    <text evidence="2">The sequence shown here is derived from an EMBL/GenBank/DDBJ whole genome shotgun (WGS) entry which is preliminary data.</text>
</comment>
<dbReference type="RefSeq" id="WP_201371895.1">
    <property type="nucleotide sequence ID" value="NZ_BNJG01000001.1"/>
</dbReference>
<organism evidence="2 3">
    <name type="scientific">Ktedonobacter robiniae</name>
    <dbReference type="NCBI Taxonomy" id="2778365"/>
    <lineage>
        <taxon>Bacteria</taxon>
        <taxon>Bacillati</taxon>
        <taxon>Chloroflexota</taxon>
        <taxon>Ktedonobacteria</taxon>
        <taxon>Ktedonobacterales</taxon>
        <taxon>Ktedonobacteraceae</taxon>
        <taxon>Ktedonobacter</taxon>
    </lineage>
</organism>
<gene>
    <name evidence="2" type="ORF">KSB_37640</name>
</gene>
<feature type="compositionally biased region" description="Low complexity" evidence="1">
    <location>
        <begin position="172"/>
        <end position="184"/>
    </location>
</feature>
<evidence type="ECO:0000313" key="2">
    <source>
        <dbReference type="EMBL" id="GHO55289.1"/>
    </source>
</evidence>
<keyword evidence="3" id="KW-1185">Reference proteome</keyword>
<evidence type="ECO:0000256" key="1">
    <source>
        <dbReference type="SAM" id="MobiDB-lite"/>
    </source>
</evidence>
<name>A0ABQ3UR68_9CHLR</name>
<evidence type="ECO:0008006" key="4">
    <source>
        <dbReference type="Google" id="ProtNLM"/>
    </source>
</evidence>
<feature type="compositionally biased region" description="Polar residues" evidence="1">
    <location>
        <begin position="152"/>
        <end position="171"/>
    </location>
</feature>
<dbReference type="Proteomes" id="UP000654345">
    <property type="component" value="Unassembled WGS sequence"/>
</dbReference>
<dbReference type="EMBL" id="BNJG01000001">
    <property type="protein sequence ID" value="GHO55289.1"/>
    <property type="molecule type" value="Genomic_DNA"/>
</dbReference>
<reference evidence="2 3" key="1">
    <citation type="journal article" date="2021" name="Int. J. Syst. Evol. Microbiol.">
        <title>Reticulibacter mediterranei gen. nov., sp. nov., within the new family Reticulibacteraceae fam. nov., and Ktedonospora formicarum gen. nov., sp. nov., Ktedonobacter robiniae sp. nov., Dictyobacter formicarum sp. nov. and Dictyobacter arantiisoli sp. nov., belonging to the class Ktedonobacteria.</title>
        <authorList>
            <person name="Yabe S."/>
            <person name="Zheng Y."/>
            <person name="Wang C.M."/>
            <person name="Sakai Y."/>
            <person name="Abe K."/>
            <person name="Yokota A."/>
            <person name="Donadio S."/>
            <person name="Cavaletti L."/>
            <person name="Monciardini P."/>
        </authorList>
    </citation>
    <scope>NUCLEOTIDE SEQUENCE [LARGE SCALE GENOMIC DNA]</scope>
    <source>
        <strain evidence="2 3">SOSP1-30</strain>
    </source>
</reference>
<proteinExistence type="predicted"/>
<sequence>MNEILSNPDTIQWNCNSAIKTDNIWIELFNPTDNTYNLSDAAVTLDQGLGTPALSFPPQSVILPHNYFVFFPFAGNQQENIPTGTMTQFRLRVNDTLISTQDFPTLDKDISYARFPGTSGTDFTWEITNQPTIGTQNLPSQVNTTATLTSGVTPTATHRAGSTPSSTPQQKHTAGTTHTTGSAGNPSPPNDGNQPSWQALKQPATTSDQQQPASSSLPTIPALLSSTTPDTTPRKLLLSGLTVILAAGIYWGARRWLLRPAKQPTSDPQQKNQP</sequence>
<protein>
    <recommendedName>
        <fullName evidence="4">LTD domain-containing protein</fullName>
    </recommendedName>
</protein>